<dbReference type="SMART" id="SM00388">
    <property type="entry name" value="HisKA"/>
    <property type="match status" value="1"/>
</dbReference>
<accession>A0A8I1M6N6</accession>
<dbReference type="CDD" id="cd00082">
    <property type="entry name" value="HisKA"/>
    <property type="match status" value="1"/>
</dbReference>
<dbReference type="InterPro" id="IPR001789">
    <property type="entry name" value="Sig_transdc_resp-reg_receiver"/>
</dbReference>
<keyword evidence="4" id="KW-0808">Transferase</keyword>
<keyword evidence="5" id="KW-0547">Nucleotide-binding</keyword>
<feature type="compositionally biased region" description="Polar residues" evidence="11">
    <location>
        <begin position="1178"/>
        <end position="1193"/>
    </location>
</feature>
<dbReference type="PANTHER" id="PTHR43065">
    <property type="entry name" value="SENSOR HISTIDINE KINASE"/>
    <property type="match status" value="1"/>
</dbReference>
<dbReference type="PROSITE" id="PS50113">
    <property type="entry name" value="PAC"/>
    <property type="match status" value="2"/>
</dbReference>
<dbReference type="SUPFAM" id="SSF55781">
    <property type="entry name" value="GAF domain-like"/>
    <property type="match status" value="2"/>
</dbReference>
<organism evidence="17 18">
    <name type="scientific">Thalassospira povalilytica</name>
    <dbReference type="NCBI Taxonomy" id="732237"/>
    <lineage>
        <taxon>Bacteria</taxon>
        <taxon>Pseudomonadati</taxon>
        <taxon>Pseudomonadota</taxon>
        <taxon>Alphaproteobacteria</taxon>
        <taxon>Rhodospirillales</taxon>
        <taxon>Thalassospiraceae</taxon>
        <taxon>Thalassospira</taxon>
    </lineage>
</organism>
<dbReference type="PANTHER" id="PTHR43065:SF46">
    <property type="entry name" value="C4-DICARBOXYLATE TRANSPORT SENSOR PROTEIN DCTB"/>
    <property type="match status" value="1"/>
</dbReference>
<feature type="domain" description="PAS" evidence="15">
    <location>
        <begin position="515"/>
        <end position="585"/>
    </location>
</feature>
<dbReference type="SMART" id="SM00086">
    <property type="entry name" value="PAC"/>
    <property type="match status" value="2"/>
</dbReference>
<keyword evidence="12" id="KW-0472">Membrane</keyword>
<dbReference type="PROSITE" id="PS50112">
    <property type="entry name" value="PAS"/>
    <property type="match status" value="2"/>
</dbReference>
<keyword evidence="3 9" id="KW-0597">Phosphoprotein</keyword>
<dbReference type="Gene3D" id="3.30.565.10">
    <property type="entry name" value="Histidine kinase-like ATPase, C-terminal domain"/>
    <property type="match status" value="1"/>
</dbReference>
<evidence type="ECO:0000256" key="10">
    <source>
        <dbReference type="SAM" id="Coils"/>
    </source>
</evidence>
<comment type="caution">
    <text evidence="17">The sequence shown here is derived from an EMBL/GenBank/DDBJ whole genome shotgun (WGS) entry which is preliminary data.</text>
</comment>
<keyword evidence="7" id="KW-0067">ATP-binding</keyword>
<feature type="transmembrane region" description="Helical" evidence="12">
    <location>
        <begin position="98"/>
        <end position="115"/>
    </location>
</feature>
<gene>
    <name evidence="17" type="ORF">JF547_06700</name>
</gene>
<evidence type="ECO:0000256" key="3">
    <source>
        <dbReference type="ARBA" id="ARBA00022553"/>
    </source>
</evidence>
<evidence type="ECO:0000256" key="11">
    <source>
        <dbReference type="SAM" id="MobiDB-lite"/>
    </source>
</evidence>
<dbReference type="EC" id="2.7.13.3" evidence="2"/>
<dbReference type="InterPro" id="IPR003594">
    <property type="entry name" value="HATPase_dom"/>
</dbReference>
<evidence type="ECO:0000256" key="5">
    <source>
        <dbReference type="ARBA" id="ARBA00022741"/>
    </source>
</evidence>
<evidence type="ECO:0000259" key="14">
    <source>
        <dbReference type="PROSITE" id="PS50110"/>
    </source>
</evidence>
<evidence type="ECO:0000256" key="6">
    <source>
        <dbReference type="ARBA" id="ARBA00022777"/>
    </source>
</evidence>
<dbReference type="InterPro" id="IPR005467">
    <property type="entry name" value="His_kinase_dom"/>
</dbReference>
<dbReference type="InterPro" id="IPR004358">
    <property type="entry name" value="Sig_transdc_His_kin-like_C"/>
</dbReference>
<feature type="domain" description="Response regulatory" evidence="14">
    <location>
        <begin position="1056"/>
        <end position="1172"/>
    </location>
</feature>
<dbReference type="CDD" id="cd00130">
    <property type="entry name" value="PAS"/>
    <property type="match status" value="2"/>
</dbReference>
<dbReference type="InterPro" id="IPR000700">
    <property type="entry name" value="PAS-assoc_C"/>
</dbReference>
<dbReference type="SUPFAM" id="SSF55785">
    <property type="entry name" value="PYP-like sensor domain (PAS domain)"/>
    <property type="match status" value="2"/>
</dbReference>
<feature type="transmembrane region" description="Helical" evidence="12">
    <location>
        <begin position="120"/>
        <end position="137"/>
    </location>
</feature>
<feature type="domain" description="Histidine kinase" evidence="13">
    <location>
        <begin position="813"/>
        <end position="1036"/>
    </location>
</feature>
<feature type="transmembrane region" description="Helical" evidence="12">
    <location>
        <begin position="76"/>
        <end position="92"/>
    </location>
</feature>
<feature type="domain" description="PAC" evidence="16">
    <location>
        <begin position="455"/>
        <end position="507"/>
    </location>
</feature>
<dbReference type="SUPFAM" id="SSF55874">
    <property type="entry name" value="ATPase domain of HSP90 chaperone/DNA topoisomerase II/histidine kinase"/>
    <property type="match status" value="1"/>
</dbReference>
<dbReference type="Pfam" id="PF01590">
    <property type="entry name" value="GAF"/>
    <property type="match status" value="1"/>
</dbReference>
<dbReference type="InterPro" id="IPR036890">
    <property type="entry name" value="HATPase_C_sf"/>
</dbReference>
<evidence type="ECO:0000259" key="13">
    <source>
        <dbReference type="PROSITE" id="PS50109"/>
    </source>
</evidence>
<dbReference type="InterPro" id="IPR013656">
    <property type="entry name" value="PAS_4"/>
</dbReference>
<dbReference type="PROSITE" id="PS50110">
    <property type="entry name" value="RESPONSE_REGULATORY"/>
    <property type="match status" value="1"/>
</dbReference>
<evidence type="ECO:0000313" key="18">
    <source>
        <dbReference type="Proteomes" id="UP000664405"/>
    </source>
</evidence>
<dbReference type="Pfam" id="PF00512">
    <property type="entry name" value="HisKA"/>
    <property type="match status" value="1"/>
</dbReference>
<dbReference type="PRINTS" id="PR00344">
    <property type="entry name" value="BCTRLSENSOR"/>
</dbReference>
<dbReference type="PROSITE" id="PS50109">
    <property type="entry name" value="HIS_KIN"/>
    <property type="match status" value="1"/>
</dbReference>
<dbReference type="CDD" id="cd17546">
    <property type="entry name" value="REC_hyHK_CKI1_RcsC-like"/>
    <property type="match status" value="1"/>
</dbReference>
<dbReference type="InterPro" id="IPR000014">
    <property type="entry name" value="PAS"/>
</dbReference>
<keyword evidence="6" id="KW-0418">Kinase</keyword>
<dbReference type="Pfam" id="PF00072">
    <property type="entry name" value="Response_reg"/>
    <property type="match status" value="1"/>
</dbReference>
<evidence type="ECO:0000313" key="17">
    <source>
        <dbReference type="EMBL" id="MBN8196156.1"/>
    </source>
</evidence>
<dbReference type="GO" id="GO:0005524">
    <property type="term" value="F:ATP binding"/>
    <property type="evidence" value="ECO:0007669"/>
    <property type="project" value="UniProtKB-KW"/>
</dbReference>
<dbReference type="Pfam" id="PF08448">
    <property type="entry name" value="PAS_4"/>
    <property type="match status" value="1"/>
</dbReference>
<evidence type="ECO:0000259" key="16">
    <source>
        <dbReference type="PROSITE" id="PS50113"/>
    </source>
</evidence>
<dbReference type="Gene3D" id="3.30.450.40">
    <property type="match status" value="2"/>
</dbReference>
<evidence type="ECO:0000256" key="7">
    <source>
        <dbReference type="ARBA" id="ARBA00022840"/>
    </source>
</evidence>
<keyword evidence="12" id="KW-1133">Transmembrane helix</keyword>
<feature type="modified residue" description="4-aspartylphosphate" evidence="9">
    <location>
        <position position="1107"/>
    </location>
</feature>
<feature type="transmembrane region" description="Helical" evidence="12">
    <location>
        <begin position="19"/>
        <end position="37"/>
    </location>
</feature>
<sequence>MSQNVDVILHRTRNRIADFMLLVMVIGGFPALIASLLRETKQPFWVIETIQLLVFVAVVASLVLRRRLETRTKSHVIVGAMTALSLLYIIMFSPASGMALMIVSTVTVAIFHPLVTTFRYALFCFLTITGIGIIRVYDLDGFLIDDAGMVAHTLPVWIATLFGYAWMSSAVVVGVIWMRQALLQMSVDQLLSKRELVSGKKFLEEIRVSAGEVANYFSSLERVEDVSFRPSLQRFAELLNCERASLWLQNDDGDVACFGLYDANNPDASHEGLVLRRKDLPRYFAALETGQAIDAENAKEDPRTSEFTENYLIPLNIGAMLDVSLMSVAGRMGVVCFETVGRTRVWRSDEVVFAHMAGGLLAAAAGIKSIMEADEALNFSRRRFEAVANYTYDWESWVSSDGRLVWVNPAVERILGYSVSECMTLESYPLPFVAPEDQARVRHYLDEGLSGLSGSDREFTAIHKNGNRVSIGMSWQQIADSDGTNLGVRISCRDVTERVRYRRDLEYAKTDLEANQRRLRAHFNNAKIGVFYWTPDRTIIEVNDTACQLFGFSAEEFVGKKLELIVPPSERARLGTLINEIMETRTSVNNRFENVTRSGKRLVCEWYESPIFDTNGQLDCIASFALDVTDRQRYQETLESIYRGVRYQVGEDFFDNLTKVMCEALGMHYCHVGSIENGRVKPVAHYSHDKSRGGLDFEVKGSAAERVIDNGIFVCPDNFKEVTSGVRRVTDLNIRGYVGAALKDSEGNPIGILATVSEQPIADPELARSIVEVFAARASAELQRLQAERKREKLEQQLRHSQRMETIGVLAGGIAHDFNNILQPISGYAELLYTDLPEDSPLREDVMEIRQGADRARDLVKQILSFSRNSETERSPIDVASMIKGTVRFARGSIPSTVSLVSNLAPDTMSILGNATQLDQCLMNLITNAYHAVGEEGEIKIEAAPFELTDDSAEMHPLLTPGPYIRISVIDNGTGMDADTAKKIFDPFFTTKEPGKGTGLGLSTVHGIIAGHKGEITVYSRLGQGTRFSILLPEYDREEEGEERVSRGLVSNASGHLAVVDDEEKNLKLCSRMLERIGYTVETFTNGADAIEAIKAPGAKFDGLLTDQTMPNMTGVKLVELLRQSGHDIPVVVMTGYAADDIVAAYKDLGVETILAKPVDVVELHDALATACKGATEHVQSSEKPTPDASSTDAVAPETALPGETLP</sequence>
<name>A0A8I1M6N6_9PROT</name>
<protein>
    <recommendedName>
        <fullName evidence="2">histidine kinase</fullName>
        <ecNumber evidence="2">2.7.13.3</ecNumber>
    </recommendedName>
</protein>
<evidence type="ECO:0000256" key="4">
    <source>
        <dbReference type="ARBA" id="ARBA00022679"/>
    </source>
</evidence>
<dbReference type="SUPFAM" id="SSF52172">
    <property type="entry name" value="CheY-like"/>
    <property type="match status" value="1"/>
</dbReference>
<dbReference type="Pfam" id="PF13426">
    <property type="entry name" value="PAS_9"/>
    <property type="match status" value="1"/>
</dbReference>
<dbReference type="EMBL" id="JAEKJW010000001">
    <property type="protein sequence ID" value="MBN8196156.1"/>
    <property type="molecule type" value="Genomic_DNA"/>
</dbReference>
<evidence type="ECO:0000256" key="1">
    <source>
        <dbReference type="ARBA" id="ARBA00000085"/>
    </source>
</evidence>
<dbReference type="InterPro" id="IPR003661">
    <property type="entry name" value="HisK_dim/P_dom"/>
</dbReference>
<feature type="transmembrane region" description="Helical" evidence="12">
    <location>
        <begin position="351"/>
        <end position="371"/>
    </location>
</feature>
<evidence type="ECO:0000256" key="9">
    <source>
        <dbReference type="PROSITE-ProRule" id="PRU00169"/>
    </source>
</evidence>
<feature type="transmembrane region" description="Helical" evidence="12">
    <location>
        <begin position="157"/>
        <end position="177"/>
    </location>
</feature>
<dbReference type="InterPro" id="IPR003018">
    <property type="entry name" value="GAF"/>
</dbReference>
<reference evidence="17" key="1">
    <citation type="submission" date="2020-12" db="EMBL/GenBank/DDBJ databases">
        <title>Oil enriched cultivation method for isolating marine PHA-producing bacteria.</title>
        <authorList>
            <person name="Zheng W."/>
            <person name="Yu S."/>
            <person name="Huang Y."/>
        </authorList>
    </citation>
    <scope>NUCLEOTIDE SEQUENCE</scope>
    <source>
        <strain evidence="17">SY-2-3</strain>
    </source>
</reference>
<keyword evidence="12" id="KW-0812">Transmembrane</keyword>
<dbReference type="GO" id="GO:0000155">
    <property type="term" value="F:phosphorelay sensor kinase activity"/>
    <property type="evidence" value="ECO:0007669"/>
    <property type="project" value="InterPro"/>
</dbReference>
<dbReference type="Pfam" id="PF02518">
    <property type="entry name" value="HATPase_c"/>
    <property type="match status" value="1"/>
</dbReference>
<keyword evidence="10" id="KW-0175">Coiled coil</keyword>
<dbReference type="Gene3D" id="3.30.450.20">
    <property type="entry name" value="PAS domain"/>
    <property type="match status" value="2"/>
</dbReference>
<dbReference type="SMART" id="SM00091">
    <property type="entry name" value="PAS"/>
    <property type="match status" value="2"/>
</dbReference>
<feature type="domain" description="PAC" evidence="16">
    <location>
        <begin position="586"/>
        <end position="640"/>
    </location>
</feature>
<feature type="transmembrane region" description="Helical" evidence="12">
    <location>
        <begin position="43"/>
        <end position="64"/>
    </location>
</feature>
<dbReference type="Gene3D" id="3.40.50.2300">
    <property type="match status" value="1"/>
</dbReference>
<evidence type="ECO:0000256" key="2">
    <source>
        <dbReference type="ARBA" id="ARBA00012438"/>
    </source>
</evidence>
<dbReference type="InterPro" id="IPR029016">
    <property type="entry name" value="GAF-like_dom_sf"/>
</dbReference>
<dbReference type="NCBIfam" id="TIGR00229">
    <property type="entry name" value="sensory_box"/>
    <property type="match status" value="2"/>
</dbReference>
<evidence type="ECO:0000256" key="12">
    <source>
        <dbReference type="SAM" id="Phobius"/>
    </source>
</evidence>
<dbReference type="AlphaFoldDB" id="A0A8I1M6N6"/>
<feature type="domain" description="PAS" evidence="15">
    <location>
        <begin position="398"/>
        <end position="452"/>
    </location>
</feature>
<evidence type="ECO:0000256" key="8">
    <source>
        <dbReference type="ARBA" id="ARBA00023012"/>
    </source>
</evidence>
<dbReference type="InterPro" id="IPR035965">
    <property type="entry name" value="PAS-like_dom_sf"/>
</dbReference>
<dbReference type="Gene3D" id="1.10.287.130">
    <property type="match status" value="1"/>
</dbReference>
<keyword evidence="8" id="KW-0902">Two-component regulatory system</keyword>
<dbReference type="Proteomes" id="UP000664405">
    <property type="component" value="Unassembled WGS sequence"/>
</dbReference>
<feature type="region of interest" description="Disordered" evidence="11">
    <location>
        <begin position="1175"/>
        <end position="1207"/>
    </location>
</feature>
<comment type="catalytic activity">
    <reaction evidence="1">
        <text>ATP + protein L-histidine = ADP + protein N-phospho-L-histidine.</text>
        <dbReference type="EC" id="2.7.13.3"/>
    </reaction>
</comment>
<proteinExistence type="predicted"/>
<dbReference type="SMART" id="SM00387">
    <property type="entry name" value="HATPase_c"/>
    <property type="match status" value="1"/>
</dbReference>
<dbReference type="SMART" id="SM00448">
    <property type="entry name" value="REC"/>
    <property type="match status" value="1"/>
</dbReference>
<dbReference type="InterPro" id="IPR011006">
    <property type="entry name" value="CheY-like_superfamily"/>
</dbReference>
<dbReference type="InterPro" id="IPR001610">
    <property type="entry name" value="PAC"/>
</dbReference>
<dbReference type="InterPro" id="IPR036097">
    <property type="entry name" value="HisK_dim/P_sf"/>
</dbReference>
<dbReference type="SUPFAM" id="SSF47384">
    <property type="entry name" value="Homodimeric domain of signal transducing histidine kinase"/>
    <property type="match status" value="1"/>
</dbReference>
<evidence type="ECO:0000259" key="15">
    <source>
        <dbReference type="PROSITE" id="PS50112"/>
    </source>
</evidence>
<feature type="coiled-coil region" evidence="10">
    <location>
        <begin position="775"/>
        <end position="804"/>
    </location>
</feature>
<dbReference type="RefSeq" id="WP_206926973.1">
    <property type="nucleotide sequence ID" value="NZ_JAEKJW010000001.1"/>
</dbReference>